<dbReference type="PANTHER" id="PTHR30386:SF17">
    <property type="entry name" value="ALKALINE PROTEASE SECRETION PROTEIN APRE"/>
    <property type="match status" value="1"/>
</dbReference>
<evidence type="ECO:0000259" key="11">
    <source>
        <dbReference type="Pfam" id="PF25994"/>
    </source>
</evidence>
<evidence type="ECO:0000256" key="8">
    <source>
        <dbReference type="ARBA" id="ARBA00023136"/>
    </source>
</evidence>
<keyword evidence="4 9" id="KW-1003">Cell membrane</keyword>
<dbReference type="EMBL" id="JACIJD010000024">
    <property type="protein sequence ID" value="MBB5695856.1"/>
    <property type="molecule type" value="Genomic_DNA"/>
</dbReference>
<dbReference type="RefSeq" id="WP_184521042.1">
    <property type="nucleotide sequence ID" value="NZ_JACIJD010000024.1"/>
</dbReference>
<dbReference type="InterPro" id="IPR058982">
    <property type="entry name" value="Beta-barrel_AprE"/>
</dbReference>
<organism evidence="13 14">
    <name type="scientific">Muricoccus pecuniae</name>
    <dbReference type="NCBI Taxonomy" id="693023"/>
    <lineage>
        <taxon>Bacteria</taxon>
        <taxon>Pseudomonadati</taxon>
        <taxon>Pseudomonadota</taxon>
        <taxon>Alphaproteobacteria</taxon>
        <taxon>Acetobacterales</taxon>
        <taxon>Roseomonadaceae</taxon>
        <taxon>Muricoccus</taxon>
    </lineage>
</organism>
<feature type="coiled-coil region" evidence="10">
    <location>
        <begin position="177"/>
        <end position="211"/>
    </location>
</feature>
<keyword evidence="3 9" id="KW-0813">Transport</keyword>
<dbReference type="Gene3D" id="2.40.50.100">
    <property type="match status" value="2"/>
</dbReference>
<evidence type="ECO:0000313" key="14">
    <source>
        <dbReference type="Proteomes" id="UP000580654"/>
    </source>
</evidence>
<dbReference type="NCBIfam" id="TIGR01843">
    <property type="entry name" value="type_I_hlyD"/>
    <property type="match status" value="1"/>
</dbReference>
<dbReference type="AlphaFoldDB" id="A0A840Y6S1"/>
<dbReference type="GO" id="GO:0009306">
    <property type="term" value="P:protein secretion"/>
    <property type="evidence" value="ECO:0007669"/>
    <property type="project" value="InterPro"/>
</dbReference>
<name>A0A840Y6S1_9PROT</name>
<keyword evidence="10" id="KW-0175">Coiled coil</keyword>
<evidence type="ECO:0000256" key="10">
    <source>
        <dbReference type="SAM" id="Coils"/>
    </source>
</evidence>
<evidence type="ECO:0000256" key="1">
    <source>
        <dbReference type="ARBA" id="ARBA00004377"/>
    </source>
</evidence>
<evidence type="ECO:0000313" key="13">
    <source>
        <dbReference type="EMBL" id="MBB5695856.1"/>
    </source>
</evidence>
<evidence type="ECO:0000256" key="4">
    <source>
        <dbReference type="ARBA" id="ARBA00022475"/>
    </source>
</evidence>
<sequence>MSLATTTAGTLPAPIAPARPPLVLDMPRPRTGGPIALGLAALIAFSGGLTAFSVLVPLSEAAIAPGTIKAEGSRRTIAHLEGGTVREILVRDGDAVRAGQVLLRLDDVQSATGREAARAQRWALLAQDARIAAEIAGANGIAFHPDLLASEDPRARESMDGQRVLFASRQASLRSQLQVLEARILQYQTMAASAEAQMASQQRQRELLVREEADVQGLVRQGLERQPRLYGLQRQVFAANGTISDLAAQIDRARAQIAEAQSQIRQVADQRLQEVSTEGRDVRTRLHEVEEKLRAADDVSSRREILAPEDGTVLNARFFNPGAVVRPGEPVMDLVPARDKLIAEVRVSPTDIDMVHTGLLAEVRLPAFKQRLVPFLNGQVTVVGGDVTTEERTMQEYYRVRIAIDEDQLSRLENVALRPGMPVEAQIQVGERSFLRYLIQPVLDSFHRAFREQ</sequence>
<dbReference type="PRINTS" id="PR01490">
    <property type="entry name" value="RTXTOXIND"/>
</dbReference>
<evidence type="ECO:0000256" key="2">
    <source>
        <dbReference type="ARBA" id="ARBA00009477"/>
    </source>
</evidence>
<keyword evidence="7 9" id="KW-1133">Transmembrane helix</keyword>
<evidence type="ECO:0000259" key="12">
    <source>
        <dbReference type="Pfam" id="PF26002"/>
    </source>
</evidence>
<evidence type="ECO:0000256" key="9">
    <source>
        <dbReference type="RuleBase" id="RU365093"/>
    </source>
</evidence>
<gene>
    <name evidence="13" type="ORF">FHS87_003924</name>
</gene>
<comment type="similarity">
    <text evidence="2 9">Belongs to the membrane fusion protein (MFP) (TC 8.A.1) family.</text>
</comment>
<keyword evidence="6 9" id="KW-0812">Transmembrane</keyword>
<feature type="domain" description="AprE-like beta-barrel" evidence="12">
    <location>
        <begin position="341"/>
        <end position="430"/>
    </location>
</feature>
<feature type="coiled-coil region" evidence="10">
    <location>
        <begin position="243"/>
        <end position="270"/>
    </location>
</feature>
<dbReference type="InterPro" id="IPR010129">
    <property type="entry name" value="T1SS_HlyD"/>
</dbReference>
<evidence type="ECO:0000256" key="3">
    <source>
        <dbReference type="ARBA" id="ARBA00022448"/>
    </source>
</evidence>
<protein>
    <recommendedName>
        <fullName evidence="9">Membrane fusion protein (MFP) family protein</fullName>
    </recommendedName>
</protein>
<dbReference type="Pfam" id="PF25994">
    <property type="entry name" value="HH_AprE"/>
    <property type="match status" value="1"/>
</dbReference>
<dbReference type="PANTHER" id="PTHR30386">
    <property type="entry name" value="MEMBRANE FUSION SUBUNIT OF EMRAB-TOLC MULTIDRUG EFFLUX PUMP"/>
    <property type="match status" value="1"/>
</dbReference>
<proteinExistence type="inferred from homology"/>
<comment type="subcellular location">
    <subcellularLocation>
        <location evidence="1 9">Cell inner membrane</location>
        <topology evidence="1 9">Single-pass membrane protein</topology>
    </subcellularLocation>
</comment>
<dbReference type="InterPro" id="IPR006144">
    <property type="entry name" value="Secretion_HlyD_CS"/>
</dbReference>
<feature type="domain" description="AprE-like long alpha-helical hairpin" evidence="11">
    <location>
        <begin position="114"/>
        <end position="299"/>
    </location>
</feature>
<dbReference type="PROSITE" id="PS00543">
    <property type="entry name" value="HLYD_FAMILY"/>
    <property type="match status" value="1"/>
</dbReference>
<keyword evidence="14" id="KW-1185">Reference proteome</keyword>
<reference evidence="13 14" key="1">
    <citation type="submission" date="2020-08" db="EMBL/GenBank/DDBJ databases">
        <title>Genomic Encyclopedia of Type Strains, Phase IV (KMG-IV): sequencing the most valuable type-strain genomes for metagenomic binning, comparative biology and taxonomic classification.</title>
        <authorList>
            <person name="Goeker M."/>
        </authorList>
    </citation>
    <scope>NUCLEOTIDE SEQUENCE [LARGE SCALE GENOMIC DNA]</scope>
    <source>
        <strain evidence="13 14">DSM 25622</strain>
    </source>
</reference>
<dbReference type="Gene3D" id="2.40.30.170">
    <property type="match status" value="1"/>
</dbReference>
<comment type="caution">
    <text evidence="13">The sequence shown here is derived from an EMBL/GenBank/DDBJ whole genome shotgun (WGS) entry which is preliminary data.</text>
</comment>
<feature type="transmembrane region" description="Helical" evidence="9">
    <location>
        <begin position="34"/>
        <end position="56"/>
    </location>
</feature>
<dbReference type="Pfam" id="PF26002">
    <property type="entry name" value="Beta-barrel_AprE"/>
    <property type="match status" value="1"/>
</dbReference>
<dbReference type="Proteomes" id="UP000580654">
    <property type="component" value="Unassembled WGS sequence"/>
</dbReference>
<evidence type="ECO:0000256" key="5">
    <source>
        <dbReference type="ARBA" id="ARBA00022519"/>
    </source>
</evidence>
<keyword evidence="5 9" id="KW-0997">Cell inner membrane</keyword>
<dbReference type="InterPro" id="IPR058781">
    <property type="entry name" value="HH_AprE-like"/>
</dbReference>
<dbReference type="GO" id="GO:0005886">
    <property type="term" value="C:plasma membrane"/>
    <property type="evidence" value="ECO:0007669"/>
    <property type="project" value="UniProtKB-SubCell"/>
</dbReference>
<accession>A0A840Y6S1</accession>
<evidence type="ECO:0000256" key="7">
    <source>
        <dbReference type="ARBA" id="ARBA00022989"/>
    </source>
</evidence>
<dbReference type="InterPro" id="IPR050739">
    <property type="entry name" value="MFP"/>
</dbReference>
<keyword evidence="8 9" id="KW-0472">Membrane</keyword>
<evidence type="ECO:0000256" key="6">
    <source>
        <dbReference type="ARBA" id="ARBA00022692"/>
    </source>
</evidence>